<dbReference type="SUPFAM" id="SSF50685">
    <property type="entry name" value="Barwin-like endoglucanases"/>
    <property type="match status" value="1"/>
</dbReference>
<dbReference type="AlphaFoldDB" id="A0A9W8E8C7"/>
<feature type="domain" description="RlpA-like protein double-psi beta-barrel" evidence="4">
    <location>
        <begin position="134"/>
        <end position="201"/>
    </location>
</feature>
<dbReference type="InterPro" id="IPR051477">
    <property type="entry name" value="Expansin_CellWall"/>
</dbReference>
<evidence type="ECO:0000256" key="3">
    <source>
        <dbReference type="SAM" id="SignalP"/>
    </source>
</evidence>
<evidence type="ECO:0000256" key="1">
    <source>
        <dbReference type="ARBA" id="ARBA00022729"/>
    </source>
</evidence>
<sequence length="205" mass="21113">MVRCSVLALAAIAMISIPAVMAAPVAPESVSLTARDNRKCKPKLPSTPTETLPAPTQSAPIRDVEVKPDPTQQPEILPTSTPTSTTAVNLPTGTPTTPPPGNQSGNSGEATFYTPGTGSCGGNNSGTEFVAALSAQYMQNSANPNNNSHCGSKIRVTGASGKSVDVTVVDTCPECAMYDVDMSPEAFNAIANPVDGRVPVTWTLL</sequence>
<dbReference type="CDD" id="cd22191">
    <property type="entry name" value="DPBB_RlpA_EXP_N-like"/>
    <property type="match status" value="1"/>
</dbReference>
<feature type="compositionally biased region" description="Polar residues" evidence="2">
    <location>
        <begin position="46"/>
        <end position="59"/>
    </location>
</feature>
<reference evidence="5" key="1">
    <citation type="submission" date="2022-07" db="EMBL/GenBank/DDBJ databases">
        <title>Phylogenomic reconstructions and comparative analyses of Kickxellomycotina fungi.</title>
        <authorList>
            <person name="Reynolds N.K."/>
            <person name="Stajich J.E."/>
            <person name="Barry K."/>
            <person name="Grigoriev I.V."/>
            <person name="Crous P."/>
            <person name="Smith M.E."/>
        </authorList>
    </citation>
    <scope>NUCLEOTIDE SEQUENCE</scope>
    <source>
        <strain evidence="5">RSA 1196</strain>
    </source>
</reference>
<evidence type="ECO:0000259" key="4">
    <source>
        <dbReference type="Pfam" id="PF03330"/>
    </source>
</evidence>
<feature type="chain" id="PRO_5040817909" description="RlpA-like protein double-psi beta-barrel domain-containing protein" evidence="3">
    <location>
        <begin position="23"/>
        <end position="205"/>
    </location>
</feature>
<dbReference type="InterPro" id="IPR009009">
    <property type="entry name" value="RlpA-like_DPBB"/>
</dbReference>
<feature type="region of interest" description="Disordered" evidence="2">
    <location>
        <begin position="36"/>
        <end position="112"/>
    </location>
</feature>
<dbReference type="Pfam" id="PF03330">
    <property type="entry name" value="DPBB_1"/>
    <property type="match status" value="1"/>
</dbReference>
<evidence type="ECO:0000313" key="6">
    <source>
        <dbReference type="Proteomes" id="UP001150925"/>
    </source>
</evidence>
<dbReference type="PANTHER" id="PTHR31836">
    <property type="match status" value="1"/>
</dbReference>
<dbReference type="Gene3D" id="2.40.40.10">
    <property type="entry name" value="RlpA-like domain"/>
    <property type="match status" value="1"/>
</dbReference>
<dbReference type="EMBL" id="JANBPY010000401">
    <property type="protein sequence ID" value="KAJ1967065.1"/>
    <property type="molecule type" value="Genomic_DNA"/>
</dbReference>
<protein>
    <recommendedName>
        <fullName evidence="4">RlpA-like protein double-psi beta-barrel domain-containing protein</fullName>
    </recommendedName>
</protein>
<feature type="compositionally biased region" description="Polar residues" evidence="2">
    <location>
        <begin position="70"/>
        <end position="89"/>
    </location>
</feature>
<dbReference type="Proteomes" id="UP001150925">
    <property type="component" value="Unassembled WGS sequence"/>
</dbReference>
<feature type="signal peptide" evidence="3">
    <location>
        <begin position="1"/>
        <end position="22"/>
    </location>
</feature>
<name>A0A9W8E8C7_9FUNG</name>
<comment type="caution">
    <text evidence="5">The sequence shown here is derived from an EMBL/GenBank/DDBJ whole genome shotgun (WGS) entry which is preliminary data.</text>
</comment>
<dbReference type="OrthoDB" id="623670at2759"/>
<keyword evidence="1 3" id="KW-0732">Signal</keyword>
<dbReference type="InterPro" id="IPR036908">
    <property type="entry name" value="RlpA-like_sf"/>
</dbReference>
<proteinExistence type="predicted"/>
<evidence type="ECO:0000256" key="2">
    <source>
        <dbReference type="SAM" id="MobiDB-lite"/>
    </source>
</evidence>
<accession>A0A9W8E8C7</accession>
<dbReference type="PANTHER" id="PTHR31836:SF28">
    <property type="entry name" value="SRCR DOMAIN-CONTAINING PROTEIN-RELATED"/>
    <property type="match status" value="1"/>
</dbReference>
<evidence type="ECO:0000313" key="5">
    <source>
        <dbReference type="EMBL" id="KAJ1967065.1"/>
    </source>
</evidence>
<organism evidence="5 6">
    <name type="scientific">Dispira parvispora</name>
    <dbReference type="NCBI Taxonomy" id="1520584"/>
    <lineage>
        <taxon>Eukaryota</taxon>
        <taxon>Fungi</taxon>
        <taxon>Fungi incertae sedis</taxon>
        <taxon>Zoopagomycota</taxon>
        <taxon>Kickxellomycotina</taxon>
        <taxon>Dimargaritomycetes</taxon>
        <taxon>Dimargaritales</taxon>
        <taxon>Dimargaritaceae</taxon>
        <taxon>Dispira</taxon>
    </lineage>
</organism>
<gene>
    <name evidence="5" type="ORF">IWQ62_002087</name>
</gene>
<keyword evidence="6" id="KW-1185">Reference proteome</keyword>